<sequence>MGDIERFSSEVDSGQPLERSETKYVHFPISQTFINPVPTTLTVFHSLLKGFEHPNIPEESKLLKEIAGEVVLHEHRARQAGESASHLAEVVEKVLTICSEAETKSAVVEVC</sequence>
<dbReference type="AlphaFoldDB" id="A0A4Y2K7M3"/>
<keyword evidence="2" id="KW-1185">Reference proteome</keyword>
<evidence type="ECO:0000313" key="1">
    <source>
        <dbReference type="EMBL" id="GBM98430.1"/>
    </source>
</evidence>
<name>A0A4Y2K7M3_ARAVE</name>
<protein>
    <submittedName>
        <fullName evidence="1">Uncharacterized protein</fullName>
    </submittedName>
</protein>
<evidence type="ECO:0000313" key="2">
    <source>
        <dbReference type="Proteomes" id="UP000499080"/>
    </source>
</evidence>
<accession>A0A4Y2K7M3</accession>
<gene>
    <name evidence="1" type="ORF">AVEN_268772_1</name>
</gene>
<dbReference type="Proteomes" id="UP000499080">
    <property type="component" value="Unassembled WGS sequence"/>
</dbReference>
<comment type="caution">
    <text evidence="1">The sequence shown here is derived from an EMBL/GenBank/DDBJ whole genome shotgun (WGS) entry which is preliminary data.</text>
</comment>
<organism evidence="1 2">
    <name type="scientific">Araneus ventricosus</name>
    <name type="common">Orbweaver spider</name>
    <name type="synonym">Epeira ventricosa</name>
    <dbReference type="NCBI Taxonomy" id="182803"/>
    <lineage>
        <taxon>Eukaryota</taxon>
        <taxon>Metazoa</taxon>
        <taxon>Ecdysozoa</taxon>
        <taxon>Arthropoda</taxon>
        <taxon>Chelicerata</taxon>
        <taxon>Arachnida</taxon>
        <taxon>Araneae</taxon>
        <taxon>Araneomorphae</taxon>
        <taxon>Entelegynae</taxon>
        <taxon>Araneoidea</taxon>
        <taxon>Araneidae</taxon>
        <taxon>Araneus</taxon>
    </lineage>
</organism>
<reference evidence="1 2" key="1">
    <citation type="journal article" date="2019" name="Sci. Rep.">
        <title>Orb-weaving spider Araneus ventricosus genome elucidates the spidroin gene catalogue.</title>
        <authorList>
            <person name="Kono N."/>
            <person name="Nakamura H."/>
            <person name="Ohtoshi R."/>
            <person name="Moran D.A.P."/>
            <person name="Shinohara A."/>
            <person name="Yoshida Y."/>
            <person name="Fujiwara M."/>
            <person name="Mori M."/>
            <person name="Tomita M."/>
            <person name="Arakawa K."/>
        </authorList>
    </citation>
    <scope>NUCLEOTIDE SEQUENCE [LARGE SCALE GENOMIC DNA]</scope>
</reference>
<proteinExistence type="predicted"/>
<dbReference type="EMBL" id="BGPR01004322">
    <property type="protein sequence ID" value="GBM98430.1"/>
    <property type="molecule type" value="Genomic_DNA"/>
</dbReference>